<keyword evidence="1" id="KW-0732">Signal</keyword>
<proteinExistence type="predicted"/>
<dbReference type="EMBL" id="NBCO01000004">
    <property type="protein sequence ID" value="ORC92274.1"/>
    <property type="molecule type" value="Genomic_DNA"/>
</dbReference>
<reference evidence="2 3" key="1">
    <citation type="submission" date="2017-03" db="EMBL/GenBank/DDBJ databases">
        <title>An alternative strategy for trypanosome survival in the mammalian bloodstream revealed through genome and transcriptome analysis of the ubiquitous bovine parasite Trypanosoma (Megatrypanum) theileri.</title>
        <authorList>
            <person name="Kelly S."/>
            <person name="Ivens A."/>
            <person name="Mott A."/>
            <person name="O'Neill E."/>
            <person name="Emms D."/>
            <person name="Macleod O."/>
            <person name="Voorheis P."/>
            <person name="Matthews J."/>
            <person name="Matthews K."/>
            <person name="Carrington M."/>
        </authorList>
    </citation>
    <scope>NUCLEOTIDE SEQUENCE [LARGE SCALE GENOMIC DNA]</scope>
    <source>
        <strain evidence="2">Edinburgh</strain>
    </source>
</reference>
<feature type="chain" id="PRO_5012687687" evidence="1">
    <location>
        <begin position="24"/>
        <end position="303"/>
    </location>
</feature>
<dbReference type="GeneID" id="39982462"/>
<gene>
    <name evidence="2" type="ORF">TM35_000044880</name>
</gene>
<dbReference type="OrthoDB" id="272696at2759"/>
<keyword evidence="3" id="KW-1185">Reference proteome</keyword>
<feature type="signal peptide" evidence="1">
    <location>
        <begin position="1"/>
        <end position="23"/>
    </location>
</feature>
<organism evidence="2 3">
    <name type="scientific">Trypanosoma theileri</name>
    <dbReference type="NCBI Taxonomy" id="67003"/>
    <lineage>
        <taxon>Eukaryota</taxon>
        <taxon>Discoba</taxon>
        <taxon>Euglenozoa</taxon>
        <taxon>Kinetoplastea</taxon>
        <taxon>Metakinetoplastina</taxon>
        <taxon>Trypanosomatida</taxon>
        <taxon>Trypanosomatidae</taxon>
        <taxon>Trypanosoma</taxon>
    </lineage>
</organism>
<evidence type="ECO:0000313" key="2">
    <source>
        <dbReference type="EMBL" id="ORC92274.1"/>
    </source>
</evidence>
<evidence type="ECO:0000313" key="3">
    <source>
        <dbReference type="Proteomes" id="UP000192257"/>
    </source>
</evidence>
<dbReference type="VEuPathDB" id="TriTrypDB:TM35_000044880"/>
<comment type="caution">
    <text evidence="2">The sequence shown here is derived from an EMBL/GenBank/DDBJ whole genome shotgun (WGS) entry which is preliminary data.</text>
</comment>
<sequence>MWPKCFFFVLLLLSLTYTFVADAVLVPFPPNFYVTIGTTIPFPLSTPVAQSGAIYLSNQTRQLRIDNFFLGSQYSFIADGIRRRGYILETHAPGSFGEQNEGKRSFCRTFEMAGDVSTFGVPEGFVKHAEKNLVRGVEVVGYTGYDRDSSGPMQQVEYYVRNVTFRLPGRVKGTTEDVVFTIPWRIQTRRQQQALKELTDSPVTVPNWRYFGGPFFDEVVMPDEPFTNELERLMGDTTVTVDFYNFVPIVPDPSVFSVPSDCEEAVAEPTSNVDITLAQRLLVDLSFYTTAGRQVLGEKSQAL</sequence>
<accession>A0A1X0P5P8</accession>
<dbReference type="Proteomes" id="UP000192257">
    <property type="component" value="Unassembled WGS sequence"/>
</dbReference>
<name>A0A1X0P5P8_9TRYP</name>
<dbReference type="AlphaFoldDB" id="A0A1X0P5P8"/>
<evidence type="ECO:0000256" key="1">
    <source>
        <dbReference type="SAM" id="SignalP"/>
    </source>
</evidence>
<dbReference type="RefSeq" id="XP_028886340.1">
    <property type="nucleotide sequence ID" value="XM_029022682.1"/>
</dbReference>
<protein>
    <submittedName>
        <fullName evidence="2">Uncharacterized protein</fullName>
    </submittedName>
</protein>